<keyword evidence="2" id="KW-1185">Reference proteome</keyword>
<protein>
    <submittedName>
        <fullName evidence="1">Uncharacterized protein</fullName>
    </submittedName>
</protein>
<dbReference type="Proteomes" id="UP000485058">
    <property type="component" value="Unassembled WGS sequence"/>
</dbReference>
<accession>A0A699ZBP1</accession>
<gene>
    <name evidence="1" type="ORF">HaLaN_12695</name>
</gene>
<dbReference type="AlphaFoldDB" id="A0A699ZBP1"/>
<reference evidence="1 2" key="1">
    <citation type="submission" date="2020-02" db="EMBL/GenBank/DDBJ databases">
        <title>Draft genome sequence of Haematococcus lacustris strain NIES-144.</title>
        <authorList>
            <person name="Morimoto D."/>
            <person name="Nakagawa S."/>
            <person name="Yoshida T."/>
            <person name="Sawayama S."/>
        </authorList>
    </citation>
    <scope>NUCLEOTIDE SEQUENCE [LARGE SCALE GENOMIC DNA]</scope>
    <source>
        <strain evidence="1 2">NIES-144</strain>
    </source>
</reference>
<sequence>MHIHQPSGTIARCVHRCRNIRRIFESCIQPPCPSPGPPSKPHHKGLCGGYPLHMHTVHACLQPTLLPDREGYGPLEPQFKVFHALGWQSSLLWRVAQLQWAPPALPNALHYTGECWALALRQLAVWLPSFCMGPVGACVGPLPGTTSCPALAGHAAGSRLGAAGGPALTGLLAIHCWADPAGAVLIHKHHPAPQLVYAPGPAHHLAAGPQHRISTPASPGANASCIKEKHAHGALWPPQPSPPSAAVIHTRRTGWLTCVLDELDPASSMLCSWLVSPPARQSLVVHVRSLLAWPA</sequence>
<dbReference type="EMBL" id="BLLF01000977">
    <property type="protein sequence ID" value="GFH16304.1"/>
    <property type="molecule type" value="Genomic_DNA"/>
</dbReference>
<name>A0A699ZBP1_HAELA</name>
<proteinExistence type="predicted"/>
<evidence type="ECO:0000313" key="2">
    <source>
        <dbReference type="Proteomes" id="UP000485058"/>
    </source>
</evidence>
<evidence type="ECO:0000313" key="1">
    <source>
        <dbReference type="EMBL" id="GFH16304.1"/>
    </source>
</evidence>
<comment type="caution">
    <text evidence="1">The sequence shown here is derived from an EMBL/GenBank/DDBJ whole genome shotgun (WGS) entry which is preliminary data.</text>
</comment>
<organism evidence="1 2">
    <name type="scientific">Haematococcus lacustris</name>
    <name type="common">Green alga</name>
    <name type="synonym">Haematococcus pluvialis</name>
    <dbReference type="NCBI Taxonomy" id="44745"/>
    <lineage>
        <taxon>Eukaryota</taxon>
        <taxon>Viridiplantae</taxon>
        <taxon>Chlorophyta</taxon>
        <taxon>core chlorophytes</taxon>
        <taxon>Chlorophyceae</taxon>
        <taxon>CS clade</taxon>
        <taxon>Chlamydomonadales</taxon>
        <taxon>Haematococcaceae</taxon>
        <taxon>Haematococcus</taxon>
    </lineage>
</organism>